<gene>
    <name evidence="1" type="ORF">Pint_03999</name>
</gene>
<dbReference type="EMBL" id="CM047738">
    <property type="protein sequence ID" value="KAJ0045487.1"/>
    <property type="molecule type" value="Genomic_DNA"/>
</dbReference>
<proteinExistence type="predicted"/>
<evidence type="ECO:0000313" key="2">
    <source>
        <dbReference type="Proteomes" id="UP001163603"/>
    </source>
</evidence>
<protein>
    <submittedName>
        <fullName evidence="1">Uncharacterized protein</fullName>
    </submittedName>
</protein>
<keyword evidence="2" id="KW-1185">Reference proteome</keyword>
<dbReference type="Proteomes" id="UP001163603">
    <property type="component" value="Chromosome 3"/>
</dbReference>
<name>A0ACC0Z3K3_9ROSI</name>
<evidence type="ECO:0000313" key="1">
    <source>
        <dbReference type="EMBL" id="KAJ0045487.1"/>
    </source>
</evidence>
<accession>A0ACC0Z3K3</accession>
<sequence>MYRARSLSVVVLSAVLVVLHCAHDVSAQGSNTPSRWQTLSGKPPLVVARGGFSGLFPDSSLLAYNLAVATSVSDVILWCDLQLTKDAAGICFPDIKLNNASNIDTVYKNRQKTYLVNGVPVGGWFPIDFTLNDLSSVFLTQGVFSRTNKFDGIGFQILTVEEVAGQVKPPGLWLNIQHDAFYTQHNLTMRSYVLSVSRRVVINYISSPEVNFLTSIASRFNPNITKLVFRFLGQTETEPTTNQTYGSLSKNLTFIKNFASGILVPKDYIWRVDKSLYLQPHTSLVADAHKEGLEVFASEFANDVVFSYNHSYDPVAEYLSFFDNGDFSVDGVLSDFPITPSAAADCFSHLGNNASKKVKDLLIISKNGASGDYPGCTDLAYMKAISDGVDIIDCPVQMSKDGIPLCLSSINLIDSTDAAQSSFSNLAKSIPIIQGSGIFTFSLNWADIQTLHPAISNPYAQFQLFRNPKFKSAGKFLKLSDFLALAKNASSLSGVLISIEVSFFVFGYSCKMRSFRLDSNLVKMTFCSCSFQYAAYLAENEGIGATDSVITALKDAGYDNQTALKVMIQSTNSSVLTKFKDNKNYELVYKVDENIRDALNSTVEDIKNFAHSVVINKDSVFPENNLFLTGVSKVVPKLQAFNLSVYVGTFRNEFVSQAWDFFSDATEEINTYYQAAGVNGIITEFPLTADRYRKNICLNMGNSTPIYMSPVEPGSLIALVTDPYLPPAEAPNPLLTEADVIEPPLPPVTDKQAPSPGGGGTAAAPTQPNGQPKIAAGIFSSLVTLLASLLLF</sequence>
<comment type="caution">
    <text evidence="1">The sequence shown here is derived from an EMBL/GenBank/DDBJ whole genome shotgun (WGS) entry which is preliminary data.</text>
</comment>
<organism evidence="1 2">
    <name type="scientific">Pistacia integerrima</name>
    <dbReference type="NCBI Taxonomy" id="434235"/>
    <lineage>
        <taxon>Eukaryota</taxon>
        <taxon>Viridiplantae</taxon>
        <taxon>Streptophyta</taxon>
        <taxon>Embryophyta</taxon>
        <taxon>Tracheophyta</taxon>
        <taxon>Spermatophyta</taxon>
        <taxon>Magnoliopsida</taxon>
        <taxon>eudicotyledons</taxon>
        <taxon>Gunneridae</taxon>
        <taxon>Pentapetalae</taxon>
        <taxon>rosids</taxon>
        <taxon>malvids</taxon>
        <taxon>Sapindales</taxon>
        <taxon>Anacardiaceae</taxon>
        <taxon>Pistacia</taxon>
    </lineage>
</organism>
<reference evidence="2" key="1">
    <citation type="journal article" date="2023" name="G3 (Bethesda)">
        <title>Genome assembly and association tests identify interacting loci associated with vigor, precocity, and sex in interspecific pistachio rootstocks.</title>
        <authorList>
            <person name="Palmer W."/>
            <person name="Jacygrad E."/>
            <person name="Sagayaradj S."/>
            <person name="Cavanaugh K."/>
            <person name="Han R."/>
            <person name="Bertier L."/>
            <person name="Beede B."/>
            <person name="Kafkas S."/>
            <person name="Golino D."/>
            <person name="Preece J."/>
            <person name="Michelmore R."/>
        </authorList>
    </citation>
    <scope>NUCLEOTIDE SEQUENCE [LARGE SCALE GENOMIC DNA]</scope>
</reference>